<dbReference type="Proteomes" id="UP001499854">
    <property type="component" value="Unassembled WGS sequence"/>
</dbReference>
<accession>A0ABP5DBN7</accession>
<feature type="compositionally biased region" description="Polar residues" evidence="1">
    <location>
        <begin position="1"/>
        <end position="11"/>
    </location>
</feature>
<evidence type="ECO:0000256" key="1">
    <source>
        <dbReference type="SAM" id="MobiDB-lite"/>
    </source>
</evidence>
<dbReference type="InterPro" id="IPR027417">
    <property type="entry name" value="P-loop_NTPase"/>
</dbReference>
<protein>
    <submittedName>
        <fullName evidence="2">Uncharacterized protein</fullName>
    </submittedName>
</protein>
<gene>
    <name evidence="2" type="ORF">GCM10009838_40560</name>
</gene>
<reference evidence="3" key="1">
    <citation type="journal article" date="2019" name="Int. J. Syst. Evol. Microbiol.">
        <title>The Global Catalogue of Microorganisms (GCM) 10K type strain sequencing project: providing services to taxonomists for standard genome sequencing and annotation.</title>
        <authorList>
            <consortium name="The Broad Institute Genomics Platform"/>
            <consortium name="The Broad Institute Genome Sequencing Center for Infectious Disease"/>
            <person name="Wu L."/>
            <person name="Ma J."/>
        </authorList>
    </citation>
    <scope>NUCLEOTIDE SEQUENCE [LARGE SCALE GENOMIC DNA]</scope>
    <source>
        <strain evidence="3">JCM 16013</strain>
    </source>
</reference>
<feature type="region of interest" description="Disordered" evidence="1">
    <location>
        <begin position="1"/>
        <end position="46"/>
    </location>
</feature>
<sequence length="460" mass="50519">MNLVDFSTTSSRGRDTVPSLESVPAARFRPIASQRPDSDRDQGDTVTGADTYHIVALGSPGSGKTVYLSALHHVLGADSEALGRWITATVAEPEKRSLLTRTYNQAVEPTDEWPIGTHSGERMREFEFALRVSWTQQSVFGKLKRHTFRPMNVSYVDYAGEWIPDGDQQSAEVLDPFKQRVREAHALLGIIDGLKLLQFMLDHPLGASFMEDQVRPIVAFMEGTDIPLHFIITKWDLLESRDFTLASVRNKLLGSDAAGFRKLVESRTGHGRLIRRPQGTIRLVPVTAVGGLAVLRDDWTITKNAAGRATQRNVETPLAAAVHDICDLAVRRLRGTREDDEEIGAAAGAVGADVERAGLLAQRQLDGPHGFDARIGPSGITVSLHQIAAFVADSGQEVVKVLGKPAVKTGRAVRRGVRRVKARDVHGVTSPEAALYYVMRTLRRKLQDFEQEQPGSMLDA</sequence>
<dbReference type="EMBL" id="BAAAQM010000022">
    <property type="protein sequence ID" value="GAA1976167.1"/>
    <property type="molecule type" value="Genomic_DNA"/>
</dbReference>
<comment type="caution">
    <text evidence="2">The sequence shown here is derived from an EMBL/GenBank/DDBJ whole genome shotgun (WGS) entry which is preliminary data.</text>
</comment>
<name>A0ABP5DBN7_9ACTN</name>
<evidence type="ECO:0000313" key="3">
    <source>
        <dbReference type="Proteomes" id="UP001499854"/>
    </source>
</evidence>
<keyword evidence="3" id="KW-1185">Reference proteome</keyword>
<dbReference type="SUPFAM" id="SSF52540">
    <property type="entry name" value="P-loop containing nucleoside triphosphate hydrolases"/>
    <property type="match status" value="1"/>
</dbReference>
<evidence type="ECO:0000313" key="2">
    <source>
        <dbReference type="EMBL" id="GAA1976167.1"/>
    </source>
</evidence>
<proteinExistence type="predicted"/>
<organism evidence="2 3">
    <name type="scientific">Catenulispora subtropica</name>
    <dbReference type="NCBI Taxonomy" id="450798"/>
    <lineage>
        <taxon>Bacteria</taxon>
        <taxon>Bacillati</taxon>
        <taxon>Actinomycetota</taxon>
        <taxon>Actinomycetes</taxon>
        <taxon>Catenulisporales</taxon>
        <taxon>Catenulisporaceae</taxon>
        <taxon>Catenulispora</taxon>
    </lineage>
</organism>